<dbReference type="FunFam" id="3.40.50.11540:FF:000001">
    <property type="entry name" value="NADH dehydrogenase [ubiquinone] flavoprotein 1, mitochondrial"/>
    <property type="match status" value="1"/>
</dbReference>
<protein>
    <submittedName>
        <fullName evidence="7">NADH dehydrogenase</fullName>
    </submittedName>
</protein>
<dbReference type="Gene3D" id="1.20.1440.230">
    <property type="entry name" value="NADH-ubiquinone oxidoreductase 51kDa subunit, iron-sulphur binding domain"/>
    <property type="match status" value="1"/>
</dbReference>
<evidence type="ECO:0000256" key="2">
    <source>
        <dbReference type="ARBA" id="ARBA00022485"/>
    </source>
</evidence>
<dbReference type="Pfam" id="PF14697">
    <property type="entry name" value="Fer4_21"/>
    <property type="match status" value="1"/>
</dbReference>
<dbReference type="InterPro" id="IPR036249">
    <property type="entry name" value="Thioredoxin-like_sf"/>
</dbReference>
<dbReference type="SUPFAM" id="SSF54862">
    <property type="entry name" value="4Fe-4S ferredoxins"/>
    <property type="match status" value="1"/>
</dbReference>
<dbReference type="CDD" id="cd10549">
    <property type="entry name" value="MtMvhB_like"/>
    <property type="match status" value="1"/>
</dbReference>
<dbReference type="SMART" id="SM00928">
    <property type="entry name" value="NADH_4Fe-4S"/>
    <property type="match status" value="1"/>
</dbReference>
<dbReference type="SUPFAM" id="SSF140490">
    <property type="entry name" value="Nqo1C-terminal domain-like"/>
    <property type="match status" value="1"/>
</dbReference>
<keyword evidence="3" id="KW-0479">Metal-binding</keyword>
<dbReference type="PROSITE" id="PS51257">
    <property type="entry name" value="PROKAR_LIPOPROTEIN"/>
    <property type="match status" value="1"/>
</dbReference>
<dbReference type="SUPFAM" id="SSF52833">
    <property type="entry name" value="Thioredoxin-like"/>
    <property type="match status" value="1"/>
</dbReference>
<dbReference type="PROSITE" id="PS00645">
    <property type="entry name" value="COMPLEX1_51K_2"/>
    <property type="match status" value="1"/>
</dbReference>
<dbReference type="SUPFAM" id="SSF142019">
    <property type="entry name" value="Nqo1 FMN-binding domain-like"/>
    <property type="match status" value="1"/>
</dbReference>
<dbReference type="Gene3D" id="3.30.70.20">
    <property type="match status" value="2"/>
</dbReference>
<dbReference type="PROSITE" id="PS00198">
    <property type="entry name" value="4FE4S_FER_1"/>
    <property type="match status" value="2"/>
</dbReference>
<dbReference type="Gene3D" id="3.40.30.10">
    <property type="entry name" value="Glutaredoxin"/>
    <property type="match status" value="1"/>
</dbReference>
<dbReference type="SUPFAM" id="SSF142984">
    <property type="entry name" value="Nqo1 middle domain-like"/>
    <property type="match status" value="1"/>
</dbReference>
<evidence type="ECO:0000313" key="8">
    <source>
        <dbReference type="Proteomes" id="UP000267250"/>
    </source>
</evidence>
<keyword evidence="4" id="KW-0408">Iron</keyword>
<dbReference type="InterPro" id="IPR037207">
    <property type="entry name" value="Nuop51_4Fe4S-bd_sf"/>
</dbReference>
<dbReference type="GO" id="GO:0051539">
    <property type="term" value="F:4 iron, 4 sulfur cluster binding"/>
    <property type="evidence" value="ECO:0007669"/>
    <property type="project" value="UniProtKB-KW"/>
</dbReference>
<dbReference type="InterPro" id="IPR017900">
    <property type="entry name" value="4Fe4S_Fe_S_CS"/>
</dbReference>
<dbReference type="KEGG" id="aft:BBF96_07415"/>
<feature type="domain" description="4Fe-4S ferredoxin-type" evidence="6">
    <location>
        <begin position="553"/>
        <end position="582"/>
    </location>
</feature>
<dbReference type="InterPro" id="IPR037225">
    <property type="entry name" value="Nuo51_FMN-bd_sf"/>
</dbReference>
<dbReference type="Pfam" id="PF01512">
    <property type="entry name" value="Complex1_51K"/>
    <property type="match status" value="1"/>
</dbReference>
<sequence>MKLIRREEIFLTDRAQLLVCSGAACLSGRANEIKEVLKKELARHNLAFKYKIVETGCIGSCDLGPVMVVSPKGIFYHSLKPQDIKEIVENHFLGGQVVERLLYQVPEIEKKIQTINEIPFFKNQVKIALRNCGIIDPIKIEDYLSRGGYQALSKVLHEMTPEEVIEEIKISGLRGRGGGGFPTGIKWELARNSELKSEDDTKFVICNADEGDPGAFMDRGILEGDPHSVIEAMVIAGYVIGARQGYVYVRAEYPLAVERLEAAIKVARDYGALGKNIFDSGFDFDLEIRVGAGAFVCGEETALIHSVQGQRGEPRPKPPFPVTKGLWNKPTLINNVETLANIPAIILKGGKWYSQYGTKNSKGTKVFALAGDINNTGLIEVPMGTTLRTIVYELGGGIPDGKKFKAAQIGGPSGGVLSEEYLDIPLDYDSLSEIGAMVGSGGLVIMDENSCMVDIAKFYLDFTQDESCGKCTPCRVGTKRMLEILKRIVSGDGKKGDIEELEDLAKLIKETSLCGLGQTAPNPVLSTLKYFRDEYEAHIMDKYCPAGVCKFLMHYYIDLEKCIGCGICARVCPVEAITGVAKKPHTIDPEICKKCGLCYQKCPVNAISRGKGEAALIGGIR</sequence>
<comment type="similarity">
    <text evidence="1">Belongs to the complex I 51 kDa subunit family.</text>
</comment>
<keyword evidence="8" id="KW-1185">Reference proteome</keyword>
<evidence type="ECO:0000256" key="1">
    <source>
        <dbReference type="ARBA" id="ARBA00007523"/>
    </source>
</evidence>
<proteinExistence type="inferred from homology"/>
<accession>A0A3Q9HQF1</accession>
<organism evidence="7 8">
    <name type="scientific">Anoxybacter fermentans</name>
    <dbReference type="NCBI Taxonomy" id="1323375"/>
    <lineage>
        <taxon>Bacteria</taxon>
        <taxon>Bacillati</taxon>
        <taxon>Bacillota</taxon>
        <taxon>Clostridia</taxon>
        <taxon>Halanaerobiales</taxon>
        <taxon>Anoxybacter</taxon>
    </lineage>
</organism>
<dbReference type="CDD" id="cd02980">
    <property type="entry name" value="TRX_Fd_family"/>
    <property type="match status" value="1"/>
</dbReference>
<dbReference type="AlphaFoldDB" id="A0A3Q9HQF1"/>
<dbReference type="Gene3D" id="6.10.250.1450">
    <property type="match status" value="1"/>
</dbReference>
<keyword evidence="2" id="KW-0004">4Fe-4S</keyword>
<gene>
    <name evidence="7" type="ORF">BBF96_07415</name>
</gene>
<dbReference type="InterPro" id="IPR019575">
    <property type="entry name" value="Nuop51_4Fe4S-bd"/>
</dbReference>
<dbReference type="EMBL" id="CP016379">
    <property type="protein sequence ID" value="AZR73227.1"/>
    <property type="molecule type" value="Genomic_DNA"/>
</dbReference>
<dbReference type="GO" id="GO:0010181">
    <property type="term" value="F:FMN binding"/>
    <property type="evidence" value="ECO:0007669"/>
    <property type="project" value="InterPro"/>
</dbReference>
<dbReference type="Gene3D" id="3.40.50.11540">
    <property type="entry name" value="NADH-ubiquinone oxidoreductase 51kDa subunit"/>
    <property type="match status" value="1"/>
</dbReference>
<dbReference type="FunFam" id="1.20.1440.230:FF:000001">
    <property type="entry name" value="Mitochondrial NADH dehydrogenase flavoprotein 1"/>
    <property type="match status" value="1"/>
</dbReference>
<dbReference type="Pfam" id="PF10589">
    <property type="entry name" value="NADH_4Fe-4S"/>
    <property type="match status" value="1"/>
</dbReference>
<dbReference type="PANTHER" id="PTHR43578:SF3">
    <property type="entry name" value="NADH-QUINONE OXIDOREDUCTASE SUBUNIT F"/>
    <property type="match status" value="1"/>
</dbReference>
<keyword evidence="5" id="KW-0411">Iron-sulfur</keyword>
<dbReference type="Proteomes" id="UP000267250">
    <property type="component" value="Chromosome"/>
</dbReference>
<dbReference type="InterPro" id="IPR019554">
    <property type="entry name" value="Soluble_ligand-bd"/>
</dbReference>
<evidence type="ECO:0000259" key="6">
    <source>
        <dbReference type="PROSITE" id="PS51379"/>
    </source>
</evidence>
<dbReference type="OrthoDB" id="9761899at2"/>
<evidence type="ECO:0000313" key="7">
    <source>
        <dbReference type="EMBL" id="AZR73227.1"/>
    </source>
</evidence>
<dbReference type="PROSITE" id="PS51379">
    <property type="entry name" value="4FE4S_FER_2"/>
    <property type="match status" value="2"/>
</dbReference>
<dbReference type="PANTHER" id="PTHR43578">
    <property type="entry name" value="NADH-QUINONE OXIDOREDUCTASE SUBUNIT F"/>
    <property type="match status" value="1"/>
</dbReference>
<dbReference type="GO" id="GO:0008137">
    <property type="term" value="F:NADH dehydrogenase (ubiquinone) activity"/>
    <property type="evidence" value="ECO:0007669"/>
    <property type="project" value="InterPro"/>
</dbReference>
<name>A0A3Q9HQF1_9FIRM</name>
<evidence type="ECO:0000256" key="5">
    <source>
        <dbReference type="ARBA" id="ARBA00023014"/>
    </source>
</evidence>
<reference evidence="7 8" key="1">
    <citation type="submission" date="2016-07" db="EMBL/GenBank/DDBJ databases">
        <title>Genome and transcriptome analysis of iron-reducing fermentative bacteria Anoxybacter fermentans.</title>
        <authorList>
            <person name="Zeng X."/>
            <person name="Shao Z."/>
        </authorList>
    </citation>
    <scope>NUCLEOTIDE SEQUENCE [LARGE SCALE GENOMIC DNA]</scope>
    <source>
        <strain evidence="7 8">DY22613</strain>
    </source>
</reference>
<dbReference type="Pfam" id="PF01257">
    <property type="entry name" value="2Fe-2S_thioredx"/>
    <property type="match status" value="1"/>
</dbReference>
<dbReference type="Pfam" id="PF10531">
    <property type="entry name" value="SLBB"/>
    <property type="match status" value="1"/>
</dbReference>
<dbReference type="InterPro" id="IPR017896">
    <property type="entry name" value="4Fe4S_Fe-S-bd"/>
</dbReference>
<feature type="domain" description="4Fe-4S ferredoxin-type" evidence="6">
    <location>
        <begin position="583"/>
        <end position="612"/>
    </location>
</feature>
<dbReference type="InterPro" id="IPR011538">
    <property type="entry name" value="Nuo51_FMN-bd"/>
</dbReference>
<evidence type="ECO:0000256" key="3">
    <source>
        <dbReference type="ARBA" id="ARBA00022723"/>
    </source>
</evidence>
<evidence type="ECO:0000256" key="4">
    <source>
        <dbReference type="ARBA" id="ARBA00023004"/>
    </source>
</evidence>
<dbReference type="InterPro" id="IPR001949">
    <property type="entry name" value="NADH-UbQ_OxRdtase_51kDa_CS"/>
</dbReference>
<dbReference type="Gene3D" id="3.10.20.600">
    <property type="match status" value="1"/>
</dbReference>
<dbReference type="GO" id="GO:0046872">
    <property type="term" value="F:metal ion binding"/>
    <property type="evidence" value="ECO:0007669"/>
    <property type="project" value="UniProtKB-KW"/>
</dbReference>